<organism evidence="2 3">
    <name type="scientific">Steccherinum ochraceum</name>
    <dbReference type="NCBI Taxonomy" id="92696"/>
    <lineage>
        <taxon>Eukaryota</taxon>
        <taxon>Fungi</taxon>
        <taxon>Dikarya</taxon>
        <taxon>Basidiomycota</taxon>
        <taxon>Agaricomycotina</taxon>
        <taxon>Agaricomycetes</taxon>
        <taxon>Polyporales</taxon>
        <taxon>Steccherinaceae</taxon>
        <taxon>Steccherinum</taxon>
    </lineage>
</organism>
<sequence length="987" mass="109674">MDPPTTRPIPVELLLLIFRFACTDGGPTGCALNLTCKAFRALCADTSVDVRISYVAGIRRADKFLEMLLARGPRGRRVESLFLVLGKRHFWYERRRKRGGNKQVAETTAHDRKTLLNAVLLAISPTHLRILSIQAFLDVTTSTPILPISFPNLTSLTLDGFIRDTPPVSHGLHLFPKVVRVAIPAPNVDVKMFLHALCGLPSSDDNAQVTAIPRHLSHVEVTVCPVYVVPQLGGCKLPAMRYRSATQDLWELAQRGCGPLGEGESVDVEFMVGEMKRRLVVPPPVDGGVRHEKWRKRDVLQDDAHLMTINRAKAEVIEILRAINPSQLRVLFIYLPVAPASMDVPRIAFPEPLPALTHLSVSGAVVLSTTNYVSFALHMLAPHLITGISPGSPTDEENTAATLARLQHFTPSLKLLKFSIVPSFDSAALIIPIMRAVNRLNANEDTATTATVTHANSQLILAFHPCYIANDPQLVYAEPIIDNPIWPYRSGIDYFQKFRELPARRRHIRREKPVVMLLPPDLRRRNLYDEDERARTQAFWADWVVHEAKTRIIEILRAINPSYLRSLFIYLPSTPAYRGTLTITLPTPFPVLTDLYVSGVLFLSPPDDPLSNPDLRDVSILGYNAGRSVKRLAVAAVLERFQRLTPALRLFKLSVVPSDDVADEVRPIMQAFNHLNTVHLQKKEGRSAFPDTKTRTNPQLILAFHPFYYLDNDAESTAGTALEDYGDSIWPYRAGVDAFEAFQEIPGGFITRYISEILGEIDPSYLRVLFISLSDTQEGSTIPIIELPCTFPALSHIFLSEVIVFSPSDCPSLAPNLMDMQILGLAADIPPKLNLAAELTRLAPTLKRLKFSVLPSPYSAALLIPAVKKLVVPCSSGTDNTRTDTPHTPPQVTLAFDPFYVPASSNFSRISPVAEADPVGTYHAGIALFGSLRRIPKDPVVLLPAPEIRDAELLLDDIKRRRETFWSDWVACVAGREVVWREDEASG</sequence>
<dbReference type="OrthoDB" id="2748701at2759"/>
<evidence type="ECO:0008006" key="4">
    <source>
        <dbReference type="Google" id="ProtNLM"/>
    </source>
</evidence>
<dbReference type="EMBL" id="RWJN01000147">
    <property type="protein sequence ID" value="TCD66149.1"/>
    <property type="molecule type" value="Genomic_DNA"/>
</dbReference>
<evidence type="ECO:0000256" key="1">
    <source>
        <dbReference type="SAM" id="SignalP"/>
    </source>
</evidence>
<dbReference type="AlphaFoldDB" id="A0A4R0RLX8"/>
<feature type="chain" id="PRO_5020466702" description="F-box domain-containing protein" evidence="1">
    <location>
        <begin position="26"/>
        <end position="987"/>
    </location>
</feature>
<keyword evidence="3" id="KW-1185">Reference proteome</keyword>
<reference evidence="2 3" key="1">
    <citation type="submission" date="2018-11" db="EMBL/GenBank/DDBJ databases">
        <title>Genome assembly of Steccherinum ochraceum LE-BIN_3174, the white-rot fungus of the Steccherinaceae family (The Residual Polyporoid clade, Polyporales, Basidiomycota).</title>
        <authorList>
            <person name="Fedorova T.V."/>
            <person name="Glazunova O.A."/>
            <person name="Landesman E.O."/>
            <person name="Moiseenko K.V."/>
            <person name="Psurtseva N.V."/>
            <person name="Savinova O.S."/>
            <person name="Shakhova N.V."/>
            <person name="Tyazhelova T.V."/>
            <person name="Vasina D.V."/>
        </authorList>
    </citation>
    <scope>NUCLEOTIDE SEQUENCE [LARGE SCALE GENOMIC DNA]</scope>
    <source>
        <strain evidence="2 3">LE-BIN_3174</strain>
    </source>
</reference>
<evidence type="ECO:0000313" key="2">
    <source>
        <dbReference type="EMBL" id="TCD66149.1"/>
    </source>
</evidence>
<keyword evidence="1" id="KW-0732">Signal</keyword>
<comment type="caution">
    <text evidence="2">The sequence shown here is derived from an EMBL/GenBank/DDBJ whole genome shotgun (WGS) entry which is preliminary data.</text>
</comment>
<proteinExistence type="predicted"/>
<protein>
    <recommendedName>
        <fullName evidence="4">F-box domain-containing protein</fullName>
    </recommendedName>
</protein>
<evidence type="ECO:0000313" key="3">
    <source>
        <dbReference type="Proteomes" id="UP000292702"/>
    </source>
</evidence>
<accession>A0A4R0RLX8</accession>
<gene>
    <name evidence="2" type="ORF">EIP91_001703</name>
</gene>
<dbReference type="Proteomes" id="UP000292702">
    <property type="component" value="Unassembled WGS sequence"/>
</dbReference>
<feature type="signal peptide" evidence="1">
    <location>
        <begin position="1"/>
        <end position="25"/>
    </location>
</feature>
<name>A0A4R0RLX8_9APHY</name>